<dbReference type="PANTHER" id="PTHR36510">
    <property type="entry name" value="GLUTAMATE--CYSTEINE LIGASE 2-RELATED"/>
    <property type="match status" value="1"/>
</dbReference>
<reference evidence="1 2" key="1">
    <citation type="journal article" date="2019" name="Int. J. Syst. Evol. Microbiol.">
        <title>The Global Catalogue of Microorganisms (GCM) 10K type strain sequencing project: providing services to taxonomists for standard genome sequencing and annotation.</title>
        <authorList>
            <consortium name="The Broad Institute Genomics Platform"/>
            <consortium name="The Broad Institute Genome Sequencing Center for Infectious Disease"/>
            <person name="Wu L."/>
            <person name="Ma J."/>
        </authorList>
    </citation>
    <scope>NUCLEOTIDE SEQUENCE [LARGE SCALE GENOMIC DNA]</scope>
    <source>
        <strain evidence="1 2">PSR21</strain>
    </source>
</reference>
<organism evidence="1 2">
    <name type="scientific">Halomarina halobia</name>
    <dbReference type="NCBI Taxonomy" id="3033386"/>
    <lineage>
        <taxon>Archaea</taxon>
        <taxon>Methanobacteriati</taxon>
        <taxon>Methanobacteriota</taxon>
        <taxon>Stenosarchaea group</taxon>
        <taxon>Halobacteria</taxon>
        <taxon>Halobacteriales</taxon>
        <taxon>Natronomonadaceae</taxon>
        <taxon>Halomarina</taxon>
    </lineage>
</organism>
<dbReference type="EMBL" id="JBHTBF010000002">
    <property type="protein sequence ID" value="MFC7317348.1"/>
    <property type="molecule type" value="Genomic_DNA"/>
</dbReference>
<evidence type="ECO:0000313" key="1">
    <source>
        <dbReference type="EMBL" id="MFC7317348.1"/>
    </source>
</evidence>
<accession>A0ABD6AAR9</accession>
<dbReference type="InterPro" id="IPR050141">
    <property type="entry name" value="GCL_type2/YbdK_subfam"/>
</dbReference>
<dbReference type="InterPro" id="IPR006336">
    <property type="entry name" value="GCS2"/>
</dbReference>
<proteinExistence type="predicted"/>
<protein>
    <submittedName>
        <fullName evidence="1">Glutamate-cysteine ligase family protein</fullName>
    </submittedName>
</protein>
<gene>
    <name evidence="1" type="ORF">ACFQPE_11200</name>
</gene>
<dbReference type="GO" id="GO:0016874">
    <property type="term" value="F:ligase activity"/>
    <property type="evidence" value="ECO:0007669"/>
    <property type="project" value="UniProtKB-KW"/>
</dbReference>
<keyword evidence="2" id="KW-1185">Reference proteome</keyword>
<dbReference type="GeneID" id="79315983"/>
<name>A0ABD6AAR9_9EURY</name>
<sequence length="358" mass="41122">MKKGIELEYWVIDEAGRLTTPDSLTEVSDEVEQEFVECLFEIKTTPCETIAGLREELVERLRIVLEECDRLNKRLVPLGTPIHGGRIRQRPGDRSRIQERVIGGSFAYARYCAGTHVHFERRDETDQLNVLSALDPALALLSSSPYFQGRRIAADARSYVYRRKGYGRHPRHGQLWDYVDDVEEWNERLDRRYDEFKRAAFERGVDQREVDDHFTSDDAVWTPVRLRKACPTVEWRSPDAALPSETLRLVADVDALLGRLDDVDVRIEGEEGRVTGDAITLPRFERLRDYVDAAIHDGTESTEVRAYLGRMGFDVSSYAPNTHRIDGRDRVTEGEACELRVRSAERLERDVDRLARAG</sequence>
<dbReference type="Proteomes" id="UP001596547">
    <property type="component" value="Unassembled WGS sequence"/>
</dbReference>
<dbReference type="SUPFAM" id="SSF55931">
    <property type="entry name" value="Glutamine synthetase/guanido kinase"/>
    <property type="match status" value="1"/>
</dbReference>
<dbReference type="PANTHER" id="PTHR36510:SF1">
    <property type="entry name" value="GLUTAMATE--CYSTEINE LIGASE 2-RELATED"/>
    <property type="match status" value="1"/>
</dbReference>
<dbReference type="Pfam" id="PF04107">
    <property type="entry name" value="GCS2"/>
    <property type="match status" value="1"/>
</dbReference>
<keyword evidence="1" id="KW-0436">Ligase</keyword>
<dbReference type="AlphaFoldDB" id="A0ABD6AAR9"/>
<dbReference type="RefSeq" id="WP_368410858.1">
    <property type="nucleotide sequence ID" value="NZ_CP119992.1"/>
</dbReference>
<comment type="caution">
    <text evidence="1">The sequence shown here is derived from an EMBL/GenBank/DDBJ whole genome shotgun (WGS) entry which is preliminary data.</text>
</comment>
<dbReference type="Gene3D" id="3.30.590.20">
    <property type="match status" value="1"/>
</dbReference>
<dbReference type="InterPro" id="IPR014746">
    <property type="entry name" value="Gln_synth/guanido_kin_cat_dom"/>
</dbReference>
<evidence type="ECO:0000313" key="2">
    <source>
        <dbReference type="Proteomes" id="UP001596547"/>
    </source>
</evidence>